<protein>
    <submittedName>
        <fullName evidence="8">DoxX family protein</fullName>
    </submittedName>
</protein>
<evidence type="ECO:0000256" key="6">
    <source>
        <dbReference type="ARBA" id="ARBA00023136"/>
    </source>
</evidence>
<sequence length="132" mass="13703">MMNLGLLLIRLVMGLTFMGHGAQKVSYLFGGSGVNKTGESFESMGLKPGIPMAVLAALGELIGGGLFVLGLLTPVSAILIVVTMLVAIVKAHLSHGYWNAKNGFEYNLLIASVAIGVALIGPGEYALDALVF</sequence>
<keyword evidence="4 7" id="KW-0812">Transmembrane</keyword>
<keyword evidence="3" id="KW-1003">Cell membrane</keyword>
<keyword evidence="9" id="KW-1185">Reference proteome</keyword>
<evidence type="ECO:0000313" key="8">
    <source>
        <dbReference type="EMBL" id="MFD2615763.1"/>
    </source>
</evidence>
<dbReference type="PANTHER" id="PTHR33452:SF10">
    <property type="entry name" value="OXIDOREDUCTASE MHQP-RELATED"/>
    <property type="match status" value="1"/>
</dbReference>
<evidence type="ECO:0000313" key="9">
    <source>
        <dbReference type="Proteomes" id="UP001597458"/>
    </source>
</evidence>
<dbReference type="Pfam" id="PF07681">
    <property type="entry name" value="DoxX"/>
    <property type="match status" value="1"/>
</dbReference>
<dbReference type="InterPro" id="IPR051907">
    <property type="entry name" value="DoxX-like_oxidoreductase"/>
</dbReference>
<evidence type="ECO:0000256" key="5">
    <source>
        <dbReference type="ARBA" id="ARBA00022989"/>
    </source>
</evidence>
<dbReference type="Proteomes" id="UP001597458">
    <property type="component" value="Unassembled WGS sequence"/>
</dbReference>
<evidence type="ECO:0000256" key="2">
    <source>
        <dbReference type="ARBA" id="ARBA00006679"/>
    </source>
</evidence>
<comment type="subcellular location">
    <subcellularLocation>
        <location evidence="1">Cell membrane</location>
        <topology evidence="1">Multi-pass membrane protein</topology>
    </subcellularLocation>
</comment>
<dbReference type="InterPro" id="IPR032808">
    <property type="entry name" value="DoxX"/>
</dbReference>
<feature type="transmembrane region" description="Helical" evidence="7">
    <location>
        <begin position="108"/>
        <end position="127"/>
    </location>
</feature>
<evidence type="ECO:0000256" key="3">
    <source>
        <dbReference type="ARBA" id="ARBA00022475"/>
    </source>
</evidence>
<reference evidence="9" key="1">
    <citation type="journal article" date="2019" name="Int. J. Syst. Evol. Microbiol.">
        <title>The Global Catalogue of Microorganisms (GCM) 10K type strain sequencing project: providing services to taxonomists for standard genome sequencing and annotation.</title>
        <authorList>
            <consortium name="The Broad Institute Genomics Platform"/>
            <consortium name="The Broad Institute Genome Sequencing Center for Infectious Disease"/>
            <person name="Wu L."/>
            <person name="Ma J."/>
        </authorList>
    </citation>
    <scope>NUCLEOTIDE SEQUENCE [LARGE SCALE GENOMIC DNA]</scope>
    <source>
        <strain evidence="9">TISTR 2241</strain>
    </source>
</reference>
<dbReference type="PANTHER" id="PTHR33452">
    <property type="entry name" value="OXIDOREDUCTASE CATD-RELATED"/>
    <property type="match status" value="1"/>
</dbReference>
<dbReference type="RefSeq" id="WP_141191334.1">
    <property type="nucleotide sequence ID" value="NZ_JBHUMR010000001.1"/>
</dbReference>
<accession>A0ABW5PM36</accession>
<comment type="caution">
    <text evidence="8">The sequence shown here is derived from an EMBL/GenBank/DDBJ whole genome shotgun (WGS) entry which is preliminary data.</text>
</comment>
<dbReference type="EMBL" id="JBHUMR010000001">
    <property type="protein sequence ID" value="MFD2615763.1"/>
    <property type="molecule type" value="Genomic_DNA"/>
</dbReference>
<evidence type="ECO:0000256" key="1">
    <source>
        <dbReference type="ARBA" id="ARBA00004651"/>
    </source>
</evidence>
<keyword evidence="6 7" id="KW-0472">Membrane</keyword>
<comment type="similarity">
    <text evidence="2">Belongs to the DoxX family.</text>
</comment>
<evidence type="ECO:0000256" key="7">
    <source>
        <dbReference type="SAM" id="Phobius"/>
    </source>
</evidence>
<gene>
    <name evidence="8" type="ORF">ACFSTF_00195</name>
</gene>
<feature type="transmembrane region" description="Helical" evidence="7">
    <location>
        <begin position="61"/>
        <end position="88"/>
    </location>
</feature>
<evidence type="ECO:0000256" key="4">
    <source>
        <dbReference type="ARBA" id="ARBA00022692"/>
    </source>
</evidence>
<proteinExistence type="inferred from homology"/>
<keyword evidence="5 7" id="KW-1133">Transmembrane helix</keyword>
<name>A0ABW5PM36_9BACI</name>
<organism evidence="8 9">
    <name type="scientific">Terrilactibacillus laevilacticus</name>
    <dbReference type="NCBI Taxonomy" id="1380157"/>
    <lineage>
        <taxon>Bacteria</taxon>
        <taxon>Bacillati</taxon>
        <taxon>Bacillota</taxon>
        <taxon>Bacilli</taxon>
        <taxon>Bacillales</taxon>
        <taxon>Bacillaceae</taxon>
        <taxon>Terrilactibacillus</taxon>
    </lineage>
</organism>